<dbReference type="VEuPathDB" id="MicrosporidiaDB:CWI39_0058p0040"/>
<protein>
    <submittedName>
        <fullName evidence="1">Uncharacterized protein</fullName>
    </submittedName>
</protein>
<proteinExistence type="predicted"/>
<comment type="caution">
    <text evidence="1">The sequence shown here is derived from an EMBL/GenBank/DDBJ whole genome shotgun (WGS) entry which is preliminary data.</text>
</comment>
<dbReference type="Proteomes" id="UP000293045">
    <property type="component" value="Unassembled WGS sequence"/>
</dbReference>
<dbReference type="Proteomes" id="UP000291404">
    <property type="component" value="Unassembled WGS sequence"/>
</dbReference>
<dbReference type="EMBL" id="PIXR01000058">
    <property type="protein sequence ID" value="TBU09591.1"/>
    <property type="molecule type" value="Genomic_DNA"/>
</dbReference>
<dbReference type="AlphaFoldDB" id="A0A4Q9LDL7"/>
<evidence type="ECO:0000313" key="3">
    <source>
        <dbReference type="Proteomes" id="UP000291404"/>
    </source>
</evidence>
<evidence type="ECO:0000313" key="2">
    <source>
        <dbReference type="EMBL" id="TBU09591.1"/>
    </source>
</evidence>
<name>A0A4Q9LDL7_9MICR</name>
<organism evidence="1 3">
    <name type="scientific">Hamiltosporidium magnivora</name>
    <dbReference type="NCBI Taxonomy" id="148818"/>
    <lineage>
        <taxon>Eukaryota</taxon>
        <taxon>Fungi</taxon>
        <taxon>Fungi incertae sedis</taxon>
        <taxon>Microsporidia</taxon>
        <taxon>Dubosqiidae</taxon>
        <taxon>Hamiltosporidium</taxon>
    </lineage>
</organism>
<reference evidence="3 4" key="1">
    <citation type="submission" date="2017-12" db="EMBL/GenBank/DDBJ databases">
        <authorList>
            <person name="Pombert J.-F."/>
            <person name="Haag K.L."/>
            <person name="Ebert D."/>
        </authorList>
    </citation>
    <scope>NUCLEOTIDE SEQUENCE [LARGE SCALE GENOMIC DNA]</scope>
    <source>
        <strain evidence="1">BE-OM-2</strain>
        <strain evidence="2">IL-BN-2</strain>
    </source>
</reference>
<dbReference type="STRING" id="148818.A0A4Q9LDL7"/>
<gene>
    <name evidence="1" type="ORF">CWI36_0604p0010</name>
    <name evidence="2" type="ORF">CWI39_0058p0040</name>
</gene>
<sequence length="179" mass="21244">MVLHNSDIDNTVCHMDETYDANFGEWIRNEENARIVGCNLKKYINEYQIADFVVVLKWIVKDWTLRSIIVLVKKMIVDDLYRSSKTEYKRRIQLIKELICTWNPIFICEFILSVTKNFTVSEKVKFITHLLSSIEKQKSTDIIYHLIDKLDPKVKNMIRRTLVDRTNNTKRNKEGCRAL</sequence>
<dbReference type="EMBL" id="PITI01000604">
    <property type="protein sequence ID" value="TBU05646.1"/>
    <property type="molecule type" value="Genomic_DNA"/>
</dbReference>
<accession>A0A4Q9LDL7</accession>
<evidence type="ECO:0000313" key="1">
    <source>
        <dbReference type="EMBL" id="TBU05646.1"/>
    </source>
</evidence>
<keyword evidence="3" id="KW-1185">Reference proteome</keyword>
<dbReference type="VEuPathDB" id="MicrosporidiaDB:CWI36_0604p0010"/>
<evidence type="ECO:0000313" key="4">
    <source>
        <dbReference type="Proteomes" id="UP000293045"/>
    </source>
</evidence>